<dbReference type="Ensembl" id="ENSACDT00005011463.1">
    <property type="protein sequence ID" value="ENSACDP00005009543.1"/>
    <property type="gene ID" value="ENSACDG00005006970.1"/>
</dbReference>
<name>A0A8B9IHV0_ANSCY</name>
<dbReference type="Proteomes" id="UP000694521">
    <property type="component" value="Unplaced"/>
</dbReference>
<feature type="region of interest" description="Disordered" evidence="1">
    <location>
        <begin position="1"/>
        <end position="85"/>
    </location>
</feature>
<reference evidence="2" key="2">
    <citation type="submission" date="2025-09" db="UniProtKB">
        <authorList>
            <consortium name="Ensembl"/>
        </authorList>
    </citation>
    <scope>IDENTIFICATION</scope>
</reference>
<organism evidence="2 3">
    <name type="scientific">Anser cygnoides</name>
    <name type="common">Swan goose</name>
    <dbReference type="NCBI Taxonomy" id="8845"/>
    <lineage>
        <taxon>Eukaryota</taxon>
        <taxon>Metazoa</taxon>
        <taxon>Chordata</taxon>
        <taxon>Craniata</taxon>
        <taxon>Vertebrata</taxon>
        <taxon>Euteleostomi</taxon>
        <taxon>Archelosauria</taxon>
        <taxon>Archosauria</taxon>
        <taxon>Dinosauria</taxon>
        <taxon>Saurischia</taxon>
        <taxon>Theropoda</taxon>
        <taxon>Coelurosauria</taxon>
        <taxon>Aves</taxon>
        <taxon>Neognathae</taxon>
        <taxon>Galloanserae</taxon>
        <taxon>Anseriformes</taxon>
        <taxon>Anatidae</taxon>
        <taxon>Anserinae</taxon>
        <taxon>Anser</taxon>
    </lineage>
</organism>
<evidence type="ECO:0000313" key="2">
    <source>
        <dbReference type="Ensembl" id="ENSACDP00005009543.1"/>
    </source>
</evidence>
<proteinExistence type="predicted"/>
<evidence type="ECO:0000313" key="3">
    <source>
        <dbReference type="Proteomes" id="UP000694521"/>
    </source>
</evidence>
<sequence length="146" mass="15597">SALASARGRARGRRPLLLASSSRPWGRAVRRGEGKGREGKGPGGALRTGGSVPPSPGALSARPARLQRGSAGRRLREPREGPAGPRGWLWRLFLKFISKDCCVLGRVFQRNAVGGGRHHPVKGFAAFYKCLCSQELIAAVVAERCC</sequence>
<keyword evidence="3" id="KW-1185">Reference proteome</keyword>
<feature type="compositionally biased region" description="Low complexity" evidence="1">
    <location>
        <begin position="15"/>
        <end position="27"/>
    </location>
</feature>
<feature type="compositionally biased region" description="Basic and acidic residues" evidence="1">
    <location>
        <begin position="30"/>
        <end position="40"/>
    </location>
</feature>
<protein>
    <submittedName>
        <fullName evidence="2">Uncharacterized protein</fullName>
    </submittedName>
</protein>
<reference evidence="2" key="1">
    <citation type="submission" date="2025-08" db="UniProtKB">
        <authorList>
            <consortium name="Ensembl"/>
        </authorList>
    </citation>
    <scope>IDENTIFICATION</scope>
</reference>
<accession>A0A8B9IHV0</accession>
<evidence type="ECO:0000256" key="1">
    <source>
        <dbReference type="SAM" id="MobiDB-lite"/>
    </source>
</evidence>
<dbReference type="AlphaFoldDB" id="A0A8B9IHV0"/>